<dbReference type="AlphaFoldDB" id="A0A7Y0HMP9"/>
<dbReference type="Proteomes" id="UP000537131">
    <property type="component" value="Unassembled WGS sequence"/>
</dbReference>
<proteinExistence type="predicted"/>
<name>A0A7Y0HMP9_9CLOT</name>
<dbReference type="Pfam" id="PF18813">
    <property type="entry name" value="PBECR4"/>
    <property type="match status" value="1"/>
</dbReference>
<comment type="caution">
    <text evidence="2">The sequence shown here is derived from an EMBL/GenBank/DDBJ whole genome shotgun (WGS) entry which is preliminary data.</text>
</comment>
<dbReference type="EMBL" id="JABBNI010000001">
    <property type="protein sequence ID" value="NMM61201.1"/>
    <property type="molecule type" value="Genomic_DNA"/>
</dbReference>
<evidence type="ECO:0000313" key="3">
    <source>
        <dbReference type="Proteomes" id="UP000537131"/>
    </source>
</evidence>
<evidence type="ECO:0000259" key="1">
    <source>
        <dbReference type="Pfam" id="PF18813"/>
    </source>
</evidence>
<dbReference type="RefSeq" id="WP_169295814.1">
    <property type="nucleotide sequence ID" value="NZ_JABBNI010000001.1"/>
</dbReference>
<reference evidence="2 3" key="1">
    <citation type="submission" date="2020-06" db="EMBL/GenBank/DDBJ databases">
        <title>Complete Genome Sequence of Clostridium muelleri sp. nov. P21T, an Acid-Alcohol Producing Acetogen Isolated from Old Hay.</title>
        <authorList>
            <person name="Duncan K.E."/>
            <person name="Tanner R.S."/>
        </authorList>
    </citation>
    <scope>NUCLEOTIDE SEQUENCE [LARGE SCALE GENOMIC DNA]</scope>
    <source>
        <strain evidence="2 3">P21</strain>
    </source>
</reference>
<accession>A0A7Y0HMP9</accession>
<sequence>MDKQEALKIIISCAKLYQQNLENTNLLIVSLKTRKVNFLEAKFLRGNYLHLAGVVTNNGISAQLFYQKCLNNKLSLKDFEFKGDGTTPLKLSVLPNLMNIHKSLNMIGDFNGSKPKLYADKLTGNIMACIGLTKSGAYYAPCTTLKEDIRPLINNQERVIAVFLKNMKEQVYTSLTYIAKGFNNIEVEKIPVDILNKIDIDNIKSSFKITFVKSNNEENETKEQIASDSETDKDN</sequence>
<protein>
    <recommendedName>
        <fullName evidence="1">Phage-Barnase-EndoU-ColicinE5/D-RelE like nuclease 4 domain-containing protein</fullName>
    </recommendedName>
</protein>
<gene>
    <name evidence="2" type="ORF">HBE96_00485</name>
</gene>
<dbReference type="InterPro" id="IPR041420">
    <property type="entry name" value="PBECR4"/>
</dbReference>
<keyword evidence="3" id="KW-1185">Reference proteome</keyword>
<feature type="domain" description="Phage-Barnase-EndoU-ColicinE5/D-RelE like nuclease 4" evidence="1">
    <location>
        <begin position="9"/>
        <end position="180"/>
    </location>
</feature>
<evidence type="ECO:0000313" key="2">
    <source>
        <dbReference type="EMBL" id="NMM61201.1"/>
    </source>
</evidence>
<organism evidence="2 3">
    <name type="scientific">Clostridium muellerianum</name>
    <dbReference type="NCBI Taxonomy" id="2716538"/>
    <lineage>
        <taxon>Bacteria</taxon>
        <taxon>Bacillati</taxon>
        <taxon>Bacillota</taxon>
        <taxon>Clostridia</taxon>
        <taxon>Eubacteriales</taxon>
        <taxon>Clostridiaceae</taxon>
        <taxon>Clostridium</taxon>
    </lineage>
</organism>